<feature type="compositionally biased region" description="Basic residues" evidence="4">
    <location>
        <begin position="7"/>
        <end position="20"/>
    </location>
</feature>
<evidence type="ECO:0000256" key="2">
    <source>
        <dbReference type="ARBA" id="ARBA00007171"/>
    </source>
</evidence>
<evidence type="ECO:0000259" key="7">
    <source>
        <dbReference type="Pfam" id="PF03717"/>
    </source>
</evidence>
<dbReference type="InterPro" id="IPR050515">
    <property type="entry name" value="Beta-lactam/transpept"/>
</dbReference>
<dbReference type="AlphaFoldDB" id="A0A1I0VV61"/>
<evidence type="ECO:0000259" key="6">
    <source>
        <dbReference type="Pfam" id="PF00905"/>
    </source>
</evidence>
<dbReference type="InterPro" id="IPR001460">
    <property type="entry name" value="PCN-bd_Tpept"/>
</dbReference>
<dbReference type="PANTHER" id="PTHR30627">
    <property type="entry name" value="PEPTIDOGLYCAN D,D-TRANSPEPTIDASE"/>
    <property type="match status" value="1"/>
</dbReference>
<dbReference type="EMBL" id="FOJY01000002">
    <property type="protein sequence ID" value="SFA80194.1"/>
    <property type="molecule type" value="Genomic_DNA"/>
</dbReference>
<comment type="subcellular location">
    <subcellularLocation>
        <location evidence="1">Membrane</location>
    </subcellularLocation>
</comment>
<dbReference type="STRING" id="1120918.SAMN05216249_102215"/>
<name>A0A1I0VV61_9FIRM</name>
<evidence type="ECO:0000313" key="9">
    <source>
        <dbReference type="Proteomes" id="UP000198838"/>
    </source>
</evidence>
<proteinExistence type="inferred from homology"/>
<evidence type="ECO:0000256" key="5">
    <source>
        <dbReference type="SAM" id="Phobius"/>
    </source>
</evidence>
<feature type="domain" description="Penicillin-binding protein dimerisation" evidence="7">
    <location>
        <begin position="98"/>
        <end position="274"/>
    </location>
</feature>
<dbReference type="PANTHER" id="PTHR30627:SF1">
    <property type="entry name" value="PEPTIDOGLYCAN D,D-TRANSPEPTIDASE FTSI"/>
    <property type="match status" value="1"/>
</dbReference>
<evidence type="ECO:0000256" key="3">
    <source>
        <dbReference type="ARBA" id="ARBA00023136"/>
    </source>
</evidence>
<dbReference type="GO" id="GO:0005886">
    <property type="term" value="C:plasma membrane"/>
    <property type="evidence" value="ECO:0007669"/>
    <property type="project" value="TreeGrafter"/>
</dbReference>
<dbReference type="Gene3D" id="3.40.710.10">
    <property type="entry name" value="DD-peptidase/beta-lactamase superfamily"/>
    <property type="match status" value="1"/>
</dbReference>
<dbReference type="GO" id="GO:0071555">
    <property type="term" value="P:cell wall organization"/>
    <property type="evidence" value="ECO:0007669"/>
    <property type="project" value="TreeGrafter"/>
</dbReference>
<keyword evidence="5" id="KW-0812">Transmembrane</keyword>
<dbReference type="Proteomes" id="UP000198838">
    <property type="component" value="Unassembled WGS sequence"/>
</dbReference>
<feature type="transmembrane region" description="Helical" evidence="5">
    <location>
        <begin position="49"/>
        <end position="69"/>
    </location>
</feature>
<gene>
    <name evidence="8" type="ORF">SAMN05216249_102215</name>
</gene>
<reference evidence="8 9" key="1">
    <citation type="submission" date="2016-10" db="EMBL/GenBank/DDBJ databases">
        <authorList>
            <person name="de Groot N.N."/>
        </authorList>
    </citation>
    <scope>NUCLEOTIDE SEQUENCE [LARGE SCALE GENOMIC DNA]</scope>
    <source>
        <strain evidence="8 9">DSM 5522</strain>
    </source>
</reference>
<dbReference type="Pfam" id="PF03717">
    <property type="entry name" value="PBP_dimer"/>
    <property type="match status" value="1"/>
</dbReference>
<dbReference type="Gene3D" id="3.90.1310.10">
    <property type="entry name" value="Penicillin-binding protein 2a (Domain 2)"/>
    <property type="match status" value="1"/>
</dbReference>
<keyword evidence="9" id="KW-1185">Reference proteome</keyword>
<comment type="similarity">
    <text evidence="2">Belongs to the transpeptidase family.</text>
</comment>
<keyword evidence="3 5" id="KW-0472">Membrane</keyword>
<dbReference type="OrthoDB" id="9804124at2"/>
<protein>
    <submittedName>
        <fullName evidence="8">Stage V sporulation protein D (Sporulation-specific penicillin-binding protein)</fullName>
    </submittedName>
</protein>
<dbReference type="InterPro" id="IPR005311">
    <property type="entry name" value="PBP_dimer"/>
</dbReference>
<feature type="region of interest" description="Disordered" evidence="4">
    <location>
        <begin position="1"/>
        <end position="31"/>
    </location>
</feature>
<accession>A0A1I0VV61</accession>
<dbReference type="InterPro" id="IPR012338">
    <property type="entry name" value="Beta-lactam/transpept-like"/>
</dbReference>
<dbReference type="GO" id="GO:0008658">
    <property type="term" value="F:penicillin binding"/>
    <property type="evidence" value="ECO:0007669"/>
    <property type="project" value="InterPro"/>
</dbReference>
<keyword evidence="5" id="KW-1133">Transmembrane helix</keyword>
<evidence type="ECO:0000256" key="1">
    <source>
        <dbReference type="ARBA" id="ARBA00004370"/>
    </source>
</evidence>
<evidence type="ECO:0000256" key="4">
    <source>
        <dbReference type="SAM" id="MobiDB-lite"/>
    </source>
</evidence>
<dbReference type="Pfam" id="PF00905">
    <property type="entry name" value="Transpeptidase"/>
    <property type="match status" value="1"/>
</dbReference>
<dbReference type="SUPFAM" id="SSF56519">
    <property type="entry name" value="Penicillin binding protein dimerisation domain"/>
    <property type="match status" value="1"/>
</dbReference>
<dbReference type="SUPFAM" id="SSF56601">
    <property type="entry name" value="beta-lactamase/transpeptidase-like"/>
    <property type="match status" value="1"/>
</dbReference>
<sequence length="658" mass="73109">MTEDRRSIHRKNSKKKHKNHRDNIKSNSHGNKTRDFSLYQLAKHMKKRLRLTFSFFIIIFLVVAIRIVYINATNGADYQKIALSQLKSKSTTKTLAYKRGTIYDTNGNILAISEDSYNLVLDCYVITTGDESRNSRLKENDDSRDIYKKSTIEAITTNIEGLDEKTITAALEKSPNSHYVVLNKDNKYSYDQVKSLMGILEDDKKNTYLGGIWLEKIYTRKYPFKSLASSVIGYTSSGNKGNIGLELEYDEELNGTEGKIYSYIGSENEKVENIKEAEDGNSIVTTIDSNIQKIVEDKINQFNDEHANVAREGAGSKKTAVMVMNPNNGEILAMAQYPQFDLNDPSNLSVYYTQEQIAAMSDEDKTNALNEIWNNYCLTATFEPGSTVKPFTIAAALEDGVIKPSDTFYCDGSEKIGSNVIHCGKRSGHGAETLEDALSNSCNDVLMQIGGKIGIESFTNWQNIFGFGLKTQIDLPGEASTASLMYTAETMKEIDLATNSFGQGYNITMIQNGAAFCSVINGGYYYQPHVVKRITDSDGNTVKANEGTLVKQTITKETSDLLKSYMYTATISGTAKAAKVEGYSMGGKTGTAEKLPRGNKKYVLSFIGYAPQTNPQVVIYVVVDELNDADQTQGKYSSGLARDILTEILPYMNIYPDE</sequence>
<dbReference type="InterPro" id="IPR036138">
    <property type="entry name" value="PBP_dimer_sf"/>
</dbReference>
<dbReference type="RefSeq" id="WP_092870325.1">
    <property type="nucleotide sequence ID" value="NZ_FOJY01000002.1"/>
</dbReference>
<evidence type="ECO:0000313" key="8">
    <source>
        <dbReference type="EMBL" id="SFA80194.1"/>
    </source>
</evidence>
<organism evidence="8 9">
    <name type="scientific">Acetitomaculum ruminis DSM 5522</name>
    <dbReference type="NCBI Taxonomy" id="1120918"/>
    <lineage>
        <taxon>Bacteria</taxon>
        <taxon>Bacillati</taxon>
        <taxon>Bacillota</taxon>
        <taxon>Clostridia</taxon>
        <taxon>Lachnospirales</taxon>
        <taxon>Lachnospiraceae</taxon>
        <taxon>Acetitomaculum</taxon>
    </lineage>
</organism>
<feature type="domain" description="Penicillin-binding protein transpeptidase" evidence="6">
    <location>
        <begin position="320"/>
        <end position="645"/>
    </location>
</feature>